<protein>
    <submittedName>
        <fullName evidence="1">Uncharacterized protein</fullName>
    </submittedName>
</protein>
<dbReference type="Proteomes" id="UP000236291">
    <property type="component" value="Unassembled WGS sequence"/>
</dbReference>
<comment type="caution">
    <text evidence="1">The sequence shown here is derived from an EMBL/GenBank/DDBJ whole genome shotgun (WGS) entry which is preliminary data.</text>
</comment>
<name>A0A2K3JW56_TRIPR</name>
<evidence type="ECO:0000313" key="1">
    <source>
        <dbReference type="EMBL" id="PNX58254.1"/>
    </source>
</evidence>
<organism evidence="1 2">
    <name type="scientific">Trifolium pratense</name>
    <name type="common">Red clover</name>
    <dbReference type="NCBI Taxonomy" id="57577"/>
    <lineage>
        <taxon>Eukaryota</taxon>
        <taxon>Viridiplantae</taxon>
        <taxon>Streptophyta</taxon>
        <taxon>Embryophyta</taxon>
        <taxon>Tracheophyta</taxon>
        <taxon>Spermatophyta</taxon>
        <taxon>Magnoliopsida</taxon>
        <taxon>eudicotyledons</taxon>
        <taxon>Gunneridae</taxon>
        <taxon>Pentapetalae</taxon>
        <taxon>rosids</taxon>
        <taxon>fabids</taxon>
        <taxon>Fabales</taxon>
        <taxon>Fabaceae</taxon>
        <taxon>Papilionoideae</taxon>
        <taxon>50 kb inversion clade</taxon>
        <taxon>NPAAA clade</taxon>
        <taxon>Hologalegina</taxon>
        <taxon>IRL clade</taxon>
        <taxon>Trifolieae</taxon>
        <taxon>Trifolium</taxon>
    </lineage>
</organism>
<sequence>RSTVAKNLMEVAAVALVQTEVLLCHDLKNTDLKVRTNFTKNLDFFPVQDMPMPLNFEVYASLLVNVRILD</sequence>
<dbReference type="AlphaFoldDB" id="A0A2K3JW56"/>
<gene>
    <name evidence="1" type="ORF">L195_g050816</name>
</gene>
<evidence type="ECO:0000313" key="2">
    <source>
        <dbReference type="Proteomes" id="UP000236291"/>
    </source>
</evidence>
<proteinExistence type="predicted"/>
<dbReference type="EMBL" id="ASHM01078203">
    <property type="protein sequence ID" value="PNX58254.1"/>
    <property type="molecule type" value="Genomic_DNA"/>
</dbReference>
<accession>A0A2K3JW56</accession>
<reference evidence="1 2" key="1">
    <citation type="journal article" date="2014" name="Am. J. Bot.">
        <title>Genome assembly and annotation for red clover (Trifolium pratense; Fabaceae).</title>
        <authorList>
            <person name="Istvanek J."/>
            <person name="Jaros M."/>
            <person name="Krenek A."/>
            <person name="Repkova J."/>
        </authorList>
    </citation>
    <scope>NUCLEOTIDE SEQUENCE [LARGE SCALE GENOMIC DNA]</scope>
    <source>
        <strain evidence="2">cv. Tatra</strain>
        <tissue evidence="1">Young leaves</tissue>
    </source>
</reference>
<feature type="non-terminal residue" evidence="1">
    <location>
        <position position="1"/>
    </location>
</feature>
<reference evidence="1 2" key="2">
    <citation type="journal article" date="2017" name="Front. Plant Sci.">
        <title>Gene Classification and Mining of Molecular Markers Useful in Red Clover (Trifolium pratense) Breeding.</title>
        <authorList>
            <person name="Istvanek J."/>
            <person name="Dluhosova J."/>
            <person name="Dluhos P."/>
            <person name="Patkova L."/>
            <person name="Nedelnik J."/>
            <person name="Repkova J."/>
        </authorList>
    </citation>
    <scope>NUCLEOTIDE SEQUENCE [LARGE SCALE GENOMIC DNA]</scope>
    <source>
        <strain evidence="2">cv. Tatra</strain>
        <tissue evidence="1">Young leaves</tissue>
    </source>
</reference>